<reference evidence="2 3" key="1">
    <citation type="submission" date="2019-01" db="EMBL/GenBank/DDBJ databases">
        <authorList>
            <person name="Ferrante I. M."/>
        </authorList>
    </citation>
    <scope>NUCLEOTIDE SEQUENCE [LARGE SCALE GENOMIC DNA]</scope>
    <source>
        <strain evidence="2 3">B856</strain>
    </source>
</reference>
<dbReference type="PANTHER" id="PTHR43169">
    <property type="entry name" value="EXSB FAMILY PROTEIN"/>
    <property type="match status" value="1"/>
</dbReference>
<dbReference type="InterPro" id="IPR052188">
    <property type="entry name" value="Ni-pincer_cofactor_biosynth"/>
</dbReference>
<organism evidence="2 3">
    <name type="scientific">Pseudo-nitzschia multistriata</name>
    <dbReference type="NCBI Taxonomy" id="183589"/>
    <lineage>
        <taxon>Eukaryota</taxon>
        <taxon>Sar</taxon>
        <taxon>Stramenopiles</taxon>
        <taxon>Ochrophyta</taxon>
        <taxon>Bacillariophyta</taxon>
        <taxon>Bacillariophyceae</taxon>
        <taxon>Bacillariophycidae</taxon>
        <taxon>Bacillariales</taxon>
        <taxon>Bacillariaceae</taxon>
        <taxon>Pseudo-nitzschia</taxon>
    </lineage>
</organism>
<dbReference type="Proteomes" id="UP000291116">
    <property type="component" value="Unassembled WGS sequence"/>
</dbReference>
<dbReference type="OrthoDB" id="42985at2759"/>
<dbReference type="PANTHER" id="PTHR43169:SF2">
    <property type="entry name" value="NAD_GMP SYNTHASE DOMAIN-CONTAINING PROTEIN"/>
    <property type="match status" value="1"/>
</dbReference>
<dbReference type="EMBL" id="CAACVS010000499">
    <property type="protein sequence ID" value="VEU42949.1"/>
    <property type="molecule type" value="Genomic_DNA"/>
</dbReference>
<accession>A0A448ZLM8</accession>
<dbReference type="AlphaFoldDB" id="A0A448ZLM8"/>
<sequence>MHHRGHRALRPAGTRCFRGPGTAHQTSGAAAPGGFGGRSLCGQGGGGGFRGHRRPRSMEEGGTAAAAAIAASGGRCKQSGDALSFPSGLRGRGQRWRSTHRHRPSAGAPGESEEPPAVRVTRTRSAVRGDPSAALASASDASAADASRAFAAAPSSAARRPYDPRAEDLASSVDELLLRTRALMDGTDDRGDALGPRAPSAHHVVAFSGGIDSSLAAALVHETLRTSSPGAYASERATAVLGLSPAVPLEQELLAREVAAHIGIALETVRTTEGSDDLYVANDGRACLACKTHLYDNLRSIADRYLPSGASGGGSGNAHGNAHGNALTDVLLYNGTNAEDLDDPTRLGLVAASDFGVRSPLSHLSKASIRSIARHYFGLPNWDRAAAPCLRSRLAVGVLATEEHLRRVGAAEAFVKRELHPWDHRRGLRVRVLAGNRAMIEVEEQVAPPDGGGGGDGDECKDESGRGILDEIRDRLGDTGPAAPASGATRCGSPWRRHFLDELGFASVGVRPFRTGSVAPTAAQLRKHRGRERGNEPQRNPTEAMPPS</sequence>
<evidence type="ECO:0000256" key="1">
    <source>
        <dbReference type="SAM" id="MobiDB-lite"/>
    </source>
</evidence>
<feature type="region of interest" description="Disordered" evidence="1">
    <location>
        <begin position="474"/>
        <end position="493"/>
    </location>
</feature>
<feature type="compositionally biased region" description="Gly residues" evidence="1">
    <location>
        <begin position="31"/>
        <end position="49"/>
    </location>
</feature>
<protein>
    <recommendedName>
        <fullName evidence="4">Asparagine synthetase domain-containing protein</fullName>
    </recommendedName>
</protein>
<feature type="compositionally biased region" description="Low complexity" evidence="1">
    <location>
        <begin position="117"/>
        <end position="141"/>
    </location>
</feature>
<evidence type="ECO:0000313" key="3">
    <source>
        <dbReference type="Proteomes" id="UP000291116"/>
    </source>
</evidence>
<feature type="region of interest" description="Disordered" evidence="1">
    <location>
        <begin position="1"/>
        <end position="141"/>
    </location>
</feature>
<evidence type="ECO:0008006" key="4">
    <source>
        <dbReference type="Google" id="ProtNLM"/>
    </source>
</evidence>
<dbReference type="SUPFAM" id="SSF52402">
    <property type="entry name" value="Adenine nucleotide alpha hydrolases-like"/>
    <property type="match status" value="1"/>
</dbReference>
<dbReference type="GO" id="GO:0016783">
    <property type="term" value="F:sulfurtransferase activity"/>
    <property type="evidence" value="ECO:0007669"/>
    <property type="project" value="InterPro"/>
</dbReference>
<proteinExistence type="predicted"/>
<gene>
    <name evidence="2" type="ORF">PSNMU_V1.4_AUG-EV-PASAV3_0099480</name>
</gene>
<name>A0A448ZLM8_9STRA</name>
<dbReference type="CDD" id="cd01990">
    <property type="entry name" value="LarE-like"/>
    <property type="match status" value="1"/>
</dbReference>
<dbReference type="Gene3D" id="3.40.50.620">
    <property type="entry name" value="HUPs"/>
    <property type="match status" value="1"/>
</dbReference>
<evidence type="ECO:0000313" key="2">
    <source>
        <dbReference type="EMBL" id="VEU42949.1"/>
    </source>
</evidence>
<keyword evidence="3" id="KW-1185">Reference proteome</keyword>
<dbReference type="InterPro" id="IPR005232">
    <property type="entry name" value="LarE"/>
</dbReference>
<dbReference type="InterPro" id="IPR014729">
    <property type="entry name" value="Rossmann-like_a/b/a_fold"/>
</dbReference>
<feature type="region of interest" description="Disordered" evidence="1">
    <location>
        <begin position="512"/>
        <end position="548"/>
    </location>
</feature>
<feature type="compositionally biased region" description="Basic residues" evidence="1">
    <location>
        <begin position="92"/>
        <end position="104"/>
    </location>
</feature>